<gene>
    <name evidence="2" type="ORF">AM2010_1891</name>
</gene>
<accession>A0A0G3XC15</accession>
<reference evidence="2 3" key="1">
    <citation type="submission" date="2015-06" db="EMBL/GenBank/DDBJ databases">
        <authorList>
            <person name="Kim K.M."/>
        </authorList>
    </citation>
    <scope>NUCLEOTIDE SEQUENCE [LARGE SCALE GENOMIC DNA]</scope>
    <source>
        <strain evidence="2 3">KCTC 22370</strain>
    </source>
</reference>
<dbReference type="EMBL" id="CP011805">
    <property type="protein sequence ID" value="AKM07953.1"/>
    <property type="molecule type" value="Genomic_DNA"/>
</dbReference>
<evidence type="ECO:0000313" key="2">
    <source>
        <dbReference type="EMBL" id="AKM07953.1"/>
    </source>
</evidence>
<keyword evidence="3" id="KW-1185">Reference proteome</keyword>
<dbReference type="KEGG" id="amx:AM2010_1891"/>
<protein>
    <submittedName>
        <fullName evidence="2">Uncharacterized protein</fullName>
    </submittedName>
</protein>
<dbReference type="STRING" id="543877.AM2010_1891"/>
<proteinExistence type="predicted"/>
<dbReference type="RefSeq" id="WP_047806864.1">
    <property type="nucleotide sequence ID" value="NZ_CP011805.1"/>
</dbReference>
<dbReference type="AlphaFoldDB" id="A0A0G3XC15"/>
<organism evidence="2 3">
    <name type="scientific">Pelagerythrobacter marensis</name>
    <dbReference type="NCBI Taxonomy" id="543877"/>
    <lineage>
        <taxon>Bacteria</taxon>
        <taxon>Pseudomonadati</taxon>
        <taxon>Pseudomonadota</taxon>
        <taxon>Alphaproteobacteria</taxon>
        <taxon>Sphingomonadales</taxon>
        <taxon>Erythrobacteraceae</taxon>
        <taxon>Pelagerythrobacter</taxon>
    </lineage>
</organism>
<evidence type="ECO:0000256" key="1">
    <source>
        <dbReference type="SAM" id="MobiDB-lite"/>
    </source>
</evidence>
<dbReference type="Proteomes" id="UP000037643">
    <property type="component" value="Chromosome"/>
</dbReference>
<dbReference type="PATRIC" id="fig|543877.4.peg.1919"/>
<sequence length="404" mass="40924">MGGTIGKALAPAEHATATPGVRETTGEQLSGAIVNLSSAGYIGDAGIDSLLAPVLSLGDGLAIGTTLLEAREAAKLDIILAEHARRGGPFGHGAVDVDHDPYRTDIGRGAFSDGGHAIFGFEMRQRWGAFNAWRSDVLENILPSLAAPEQAALRADIDQRYHNLQVNQVYVDELGNYATGEVNKLLFVGIGAPALIAGGMVAAPAAAGYAGSFYVGGTASTIASGSAGFATGGLFGAGFEFSKNEAFGLEHTAGGYTTAILAGGVGGSGLRLLPNTVLGRAVSTRAQTIGLGGASGFTGDFAGQLVTNGGNRSQISYTQLGLATVQGGGLGAVMPLDVRISGFTSGRNSSLSIYQGLNTKLNSGNIVQTRLRYPVNAGAANAVVGSGRQAVGTLIDGMKQRGGR</sequence>
<feature type="region of interest" description="Disordered" evidence="1">
    <location>
        <begin position="1"/>
        <end position="24"/>
    </location>
</feature>
<name>A0A0G3XC15_9SPHN</name>
<evidence type="ECO:0000313" key="3">
    <source>
        <dbReference type="Proteomes" id="UP000037643"/>
    </source>
</evidence>